<name>A0A328UG52_9FIRM</name>
<dbReference type="Pfam" id="PF02836">
    <property type="entry name" value="Glyco_hydro_2_C"/>
    <property type="match status" value="1"/>
</dbReference>
<dbReference type="Proteomes" id="UP000249377">
    <property type="component" value="Unassembled WGS sequence"/>
</dbReference>
<sequence>MQLPKYYEDFGTLHVGTEEPRAYFVPFESAAAALASAGEFCGGWQNSALFQSLNGTWRFDYYQSLDEVPEDVLAAECPAAGASIPVPSVWQNHGYDRHQYTNVQYPIPYDPPYVPAQNPCGVYRRSFTAQPDGRRVYLNFEGVDSCFYVWLNGRLVGYSQVSHSTSEFEVTDFLVAGENYITVAVLKWCDGTYLEDQDKLRMSGIFRDVYLLYRAPSHLRDYFVHTPLSADYRSADIEVELSFSGEALPVKAALFSPDGQKLCCTEAAAGAERLCLHVDAPELWNAEAPRLYTLLLEAGGEAVAERVGLREVRVADGVLLLNGMPVKFRGVNRHDSDPVTGAAISPEQAVRDLRVMKEHNVNAIRTSHYPNAPWFPRLCAEYGFYLINESDIESHGTTTVFNAGPPFSAGSRDRRYDAPVLDRVQRNVLQNKNVPAILLWSLGNESGYGKGFEEAARWARTYDPSRLVHYESSIYQEPDEGTTTEVLDVYSRMYPPVHEIHEYFAAEKSPKPYILCEYIHAMGNGPGDAQDYQELIDRYPGLTGGFVWEFCDHAVYTGTTPEGKKKYGYGGDFGEYPHDGNFCMDGLVYPDRTPHTGFAEYKNVIRPVYAALEADGSVRFTSRYDFLHANEELAACYEVTCDGDVVEQGSFELPVLPPHGSAAARIGYMRPAAGECYLNITYYRKKESPLTPAGMPVGRDQLLLRAEAKVPARPAADASLHLTETATAVVVAGARFRYVLDKRTGMFSELCAGNRALIRRPVELNIWRAPTDNDRNVRAQWEAAGYDRVQPRVYRTEAVLEDGRAVVACELSLAAVVVQRALTATVRYEIGGDGAVAVELSGTRDTALPYLPRLGLRLFLPKQMDRASYFGYGPYESYIDKRRASYKGKFETTARGNHEDYIKPQENGSHYGCNYVRVEGPDGGWLAEAGQPFSFNISPYTQEELSAKAHNYELEECPDTVLCLDWAVSGIGSNSCGPQLLEQYRFQPAEFHYTLTLRPVTNL</sequence>
<dbReference type="InterPro" id="IPR014718">
    <property type="entry name" value="GH-type_carb-bd"/>
</dbReference>
<dbReference type="PANTHER" id="PTHR46323">
    <property type="entry name" value="BETA-GALACTOSIDASE"/>
    <property type="match status" value="1"/>
</dbReference>
<evidence type="ECO:0000256" key="6">
    <source>
        <dbReference type="ARBA" id="ARBA00032230"/>
    </source>
</evidence>
<dbReference type="InterPro" id="IPR006104">
    <property type="entry name" value="Glyco_hydro_2_N"/>
</dbReference>
<dbReference type="InterPro" id="IPR006102">
    <property type="entry name" value="Ig-like_GH2"/>
</dbReference>
<dbReference type="GO" id="GO:0009341">
    <property type="term" value="C:beta-galactosidase complex"/>
    <property type="evidence" value="ECO:0007669"/>
    <property type="project" value="InterPro"/>
</dbReference>
<evidence type="ECO:0000313" key="9">
    <source>
        <dbReference type="Proteomes" id="UP000249377"/>
    </source>
</evidence>
<evidence type="ECO:0000313" key="8">
    <source>
        <dbReference type="EMBL" id="RAQ28735.1"/>
    </source>
</evidence>
<dbReference type="InterPro" id="IPR050347">
    <property type="entry name" value="Bact_Beta-galactosidase"/>
</dbReference>
<comment type="similarity">
    <text evidence="2">Belongs to the glycosyl hydrolase 2 family.</text>
</comment>
<dbReference type="EMBL" id="QLYR01000004">
    <property type="protein sequence ID" value="RAQ28735.1"/>
    <property type="molecule type" value="Genomic_DNA"/>
</dbReference>
<dbReference type="InterPro" id="IPR011013">
    <property type="entry name" value="Gal_mutarotase_sf_dom"/>
</dbReference>
<gene>
    <name evidence="8" type="ORF">DPQ25_08045</name>
</gene>
<dbReference type="EC" id="3.2.1.23" evidence="3"/>
<dbReference type="GO" id="GO:0030246">
    <property type="term" value="F:carbohydrate binding"/>
    <property type="evidence" value="ECO:0007669"/>
    <property type="project" value="InterPro"/>
</dbReference>
<dbReference type="Pfam" id="PF02929">
    <property type="entry name" value="Bgal_small_N"/>
    <property type="match status" value="1"/>
</dbReference>
<protein>
    <recommendedName>
        <fullName evidence="3">beta-galactosidase</fullName>
        <ecNumber evidence="3">3.2.1.23</ecNumber>
    </recommendedName>
    <alternativeName>
        <fullName evidence="6">Lactase</fullName>
    </alternativeName>
</protein>
<dbReference type="SUPFAM" id="SSF51445">
    <property type="entry name" value="(Trans)glycosidases"/>
    <property type="match status" value="1"/>
</dbReference>
<organism evidence="8 9">
    <name type="scientific">Hydrogeniiclostridium mannosilyticum</name>
    <dbReference type="NCBI Taxonomy" id="2764322"/>
    <lineage>
        <taxon>Bacteria</taxon>
        <taxon>Bacillati</taxon>
        <taxon>Bacillota</taxon>
        <taxon>Clostridia</taxon>
        <taxon>Eubacteriales</taxon>
        <taxon>Acutalibacteraceae</taxon>
        <taxon>Hydrogeniiclostridium</taxon>
    </lineage>
</organism>
<dbReference type="InterPro" id="IPR006103">
    <property type="entry name" value="Glyco_hydro_2_cat"/>
</dbReference>
<dbReference type="InterPro" id="IPR004199">
    <property type="entry name" value="B-gal_small/dom_5"/>
</dbReference>
<dbReference type="PANTHER" id="PTHR46323:SF2">
    <property type="entry name" value="BETA-GALACTOSIDASE"/>
    <property type="match status" value="1"/>
</dbReference>
<accession>A0A328UG52</accession>
<keyword evidence="5" id="KW-0326">Glycosidase</keyword>
<reference evidence="8 9" key="1">
    <citation type="submission" date="2018-06" db="EMBL/GenBank/DDBJ databases">
        <title>Noncontiguous genome sequence of Ruminococcaceae bacterium ASD2818.</title>
        <authorList>
            <person name="Chaplin A.V."/>
            <person name="Sokolova S.R."/>
            <person name="Kochetkova T.O."/>
            <person name="Goltsov A.Y."/>
            <person name="Trofimov D.Y."/>
            <person name="Efimov B.A."/>
        </authorList>
    </citation>
    <scope>NUCLEOTIDE SEQUENCE [LARGE SCALE GENOMIC DNA]</scope>
    <source>
        <strain evidence="8 9">ASD2818</strain>
    </source>
</reference>
<comment type="catalytic activity">
    <reaction evidence="1">
        <text>Hydrolysis of terminal non-reducing beta-D-galactose residues in beta-D-galactosides.</text>
        <dbReference type="EC" id="3.2.1.23"/>
    </reaction>
</comment>
<dbReference type="InterPro" id="IPR036156">
    <property type="entry name" value="Beta-gal/glucu_dom_sf"/>
</dbReference>
<dbReference type="Pfam" id="PF02837">
    <property type="entry name" value="Glyco_hydro_2_N"/>
    <property type="match status" value="1"/>
</dbReference>
<dbReference type="Gene3D" id="2.70.98.10">
    <property type="match status" value="1"/>
</dbReference>
<evidence type="ECO:0000259" key="7">
    <source>
        <dbReference type="SMART" id="SM01038"/>
    </source>
</evidence>
<dbReference type="Gene3D" id="3.20.20.80">
    <property type="entry name" value="Glycosidases"/>
    <property type="match status" value="1"/>
</dbReference>
<dbReference type="Pfam" id="PF00703">
    <property type="entry name" value="Glyco_hydro_2"/>
    <property type="match status" value="1"/>
</dbReference>
<dbReference type="RefSeq" id="WP_112332658.1">
    <property type="nucleotide sequence ID" value="NZ_QLYR01000004.1"/>
</dbReference>
<dbReference type="PRINTS" id="PR00132">
    <property type="entry name" value="GLHYDRLASE2"/>
</dbReference>
<dbReference type="SMART" id="SM01038">
    <property type="entry name" value="Bgal_small_N"/>
    <property type="match status" value="1"/>
</dbReference>
<dbReference type="SUPFAM" id="SSF49785">
    <property type="entry name" value="Galactose-binding domain-like"/>
    <property type="match status" value="1"/>
</dbReference>
<dbReference type="InterPro" id="IPR006101">
    <property type="entry name" value="Glyco_hydro_2"/>
</dbReference>
<dbReference type="InterPro" id="IPR008979">
    <property type="entry name" value="Galactose-bd-like_sf"/>
</dbReference>
<dbReference type="SUPFAM" id="SSF49303">
    <property type="entry name" value="beta-Galactosidase/glucuronidase domain"/>
    <property type="match status" value="2"/>
</dbReference>
<dbReference type="InterPro" id="IPR032312">
    <property type="entry name" value="LacZ_4"/>
</dbReference>
<feature type="domain" description="Beta galactosidase small chain/" evidence="7">
    <location>
        <begin position="730"/>
        <end position="998"/>
    </location>
</feature>
<evidence type="ECO:0000256" key="1">
    <source>
        <dbReference type="ARBA" id="ARBA00001412"/>
    </source>
</evidence>
<evidence type="ECO:0000256" key="4">
    <source>
        <dbReference type="ARBA" id="ARBA00022801"/>
    </source>
</evidence>
<dbReference type="InterPro" id="IPR017853">
    <property type="entry name" value="GH"/>
</dbReference>
<dbReference type="InterPro" id="IPR013783">
    <property type="entry name" value="Ig-like_fold"/>
</dbReference>
<dbReference type="GO" id="GO:0004565">
    <property type="term" value="F:beta-galactosidase activity"/>
    <property type="evidence" value="ECO:0007669"/>
    <property type="project" value="UniProtKB-EC"/>
</dbReference>
<evidence type="ECO:0000256" key="2">
    <source>
        <dbReference type="ARBA" id="ARBA00007401"/>
    </source>
</evidence>
<evidence type="ECO:0000256" key="3">
    <source>
        <dbReference type="ARBA" id="ARBA00012756"/>
    </source>
</evidence>
<dbReference type="SUPFAM" id="SSF74650">
    <property type="entry name" value="Galactose mutarotase-like"/>
    <property type="match status" value="1"/>
</dbReference>
<dbReference type="GO" id="GO:0005990">
    <property type="term" value="P:lactose catabolic process"/>
    <property type="evidence" value="ECO:0007669"/>
    <property type="project" value="TreeGrafter"/>
</dbReference>
<keyword evidence="4" id="KW-0378">Hydrolase</keyword>
<dbReference type="Pfam" id="PF16353">
    <property type="entry name" value="LacZ_4"/>
    <property type="match status" value="1"/>
</dbReference>
<proteinExistence type="inferred from homology"/>
<dbReference type="AlphaFoldDB" id="A0A328UG52"/>
<evidence type="ECO:0000256" key="5">
    <source>
        <dbReference type="ARBA" id="ARBA00023295"/>
    </source>
</evidence>
<keyword evidence="9" id="KW-1185">Reference proteome</keyword>
<dbReference type="Gene3D" id="2.60.40.10">
    <property type="entry name" value="Immunoglobulins"/>
    <property type="match status" value="2"/>
</dbReference>
<dbReference type="Gene3D" id="2.60.120.260">
    <property type="entry name" value="Galactose-binding domain-like"/>
    <property type="match status" value="1"/>
</dbReference>
<comment type="caution">
    <text evidence="8">The sequence shown here is derived from an EMBL/GenBank/DDBJ whole genome shotgun (WGS) entry which is preliminary data.</text>
</comment>